<sequence>MVKFYLFVCLLLPCSTLLSNNIQIVDLRVDYAADNRDFAVLTFNLGWENAWRTTSAPNNWDAAWVFAKYRTAGEGDWQHLMLSTGRGPASAVVDVMDGTGAMIYAASPMTGTAKYSQVQLRWNLAANGIDLIEIMDFKIFGVEMVYVPGGSFYLGSGHKGKEVNMFFEGGHPSKTDPYRVTSSNAIPVLDDPHSLYYRDVDTTGSDISGPIPAAFPKGFRPFYAMKYELSQQQYVDFFNTLTPAQKAVHDITDVTGKNTDESLARNCISYDPESGQDATTTAPHVPVGFVSISDMMAYLDWSGLRPMTELEFEKLCRGPLSPIRAEFAWGTDEIAKWKFLPSLPNEPREILTNLTKLNPNEGYAAYEKTTSITRFGLGPMRSGIFSGSLDLGTTRVWSGAGYYGNMELSGNQAEGVISVTHADGRAFTNRHGNGFLPETGYADVPTWPQTQNGIGIRGGHSNSDEEYLKTSDRTYMTNALSDEYFRPYWLQFRGVRGL</sequence>
<dbReference type="OrthoDB" id="662753at2"/>
<evidence type="ECO:0000256" key="1">
    <source>
        <dbReference type="SAM" id="SignalP"/>
    </source>
</evidence>
<dbReference type="InterPro" id="IPR042095">
    <property type="entry name" value="SUMF_sf"/>
</dbReference>
<dbReference type="Proteomes" id="UP000226437">
    <property type="component" value="Unassembled WGS sequence"/>
</dbReference>
<dbReference type="Pfam" id="PF03781">
    <property type="entry name" value="FGE-sulfatase"/>
    <property type="match status" value="1"/>
</dbReference>
<reference evidence="3 4" key="1">
    <citation type="submission" date="2017-10" db="EMBL/GenBank/DDBJ databases">
        <title>The draft genome sequence of Lewinella marina KCTC 32374.</title>
        <authorList>
            <person name="Wang K."/>
        </authorList>
    </citation>
    <scope>NUCLEOTIDE SEQUENCE [LARGE SCALE GENOMIC DNA]</scope>
    <source>
        <strain evidence="3 4">MKG-38</strain>
    </source>
</reference>
<dbReference type="InterPro" id="IPR016187">
    <property type="entry name" value="CTDL_fold"/>
</dbReference>
<proteinExistence type="predicted"/>
<dbReference type="EMBL" id="PDLO01000001">
    <property type="protein sequence ID" value="PHL00334.1"/>
    <property type="molecule type" value="Genomic_DNA"/>
</dbReference>
<dbReference type="SUPFAM" id="SSF56436">
    <property type="entry name" value="C-type lectin-like"/>
    <property type="match status" value="1"/>
</dbReference>
<feature type="signal peptide" evidence="1">
    <location>
        <begin position="1"/>
        <end position="19"/>
    </location>
</feature>
<evidence type="ECO:0000313" key="4">
    <source>
        <dbReference type="Proteomes" id="UP000226437"/>
    </source>
</evidence>
<dbReference type="RefSeq" id="WP_099105314.1">
    <property type="nucleotide sequence ID" value="NZ_JAATJF010000001.1"/>
</dbReference>
<protein>
    <recommendedName>
        <fullName evidence="2">Sulfatase-modifying factor enzyme-like domain-containing protein</fullName>
    </recommendedName>
</protein>
<evidence type="ECO:0000259" key="2">
    <source>
        <dbReference type="Pfam" id="PF03781"/>
    </source>
</evidence>
<organism evidence="3 4">
    <name type="scientific">Neolewinella marina</name>
    <dbReference type="NCBI Taxonomy" id="438751"/>
    <lineage>
        <taxon>Bacteria</taxon>
        <taxon>Pseudomonadati</taxon>
        <taxon>Bacteroidota</taxon>
        <taxon>Saprospiria</taxon>
        <taxon>Saprospirales</taxon>
        <taxon>Lewinellaceae</taxon>
        <taxon>Neolewinella</taxon>
    </lineage>
</organism>
<name>A0A2G0CK36_9BACT</name>
<keyword evidence="1" id="KW-0732">Signal</keyword>
<feature type="chain" id="PRO_5013578554" description="Sulfatase-modifying factor enzyme-like domain-containing protein" evidence="1">
    <location>
        <begin position="20"/>
        <end position="498"/>
    </location>
</feature>
<accession>A0A2G0CK36</accession>
<dbReference type="Gene3D" id="3.90.1580.10">
    <property type="entry name" value="paralog of FGE (formylglycine-generating enzyme)"/>
    <property type="match status" value="1"/>
</dbReference>
<evidence type="ECO:0000313" key="3">
    <source>
        <dbReference type="EMBL" id="PHL00334.1"/>
    </source>
</evidence>
<keyword evidence="4" id="KW-1185">Reference proteome</keyword>
<dbReference type="InterPro" id="IPR005532">
    <property type="entry name" value="SUMF_dom"/>
</dbReference>
<feature type="domain" description="Sulfatase-modifying factor enzyme-like" evidence="2">
    <location>
        <begin position="219"/>
        <end position="331"/>
    </location>
</feature>
<comment type="caution">
    <text evidence="3">The sequence shown here is derived from an EMBL/GenBank/DDBJ whole genome shotgun (WGS) entry which is preliminary data.</text>
</comment>
<dbReference type="AlphaFoldDB" id="A0A2G0CK36"/>
<gene>
    <name evidence="3" type="ORF">CGL56_04690</name>
</gene>